<feature type="repeat" description="WD" evidence="3">
    <location>
        <begin position="107"/>
        <end position="150"/>
    </location>
</feature>
<dbReference type="InterPro" id="IPR001680">
    <property type="entry name" value="WD40_rpt"/>
</dbReference>
<dbReference type="AlphaFoldDB" id="A0A078KHS3"/>
<dbReference type="OrthoDB" id="10248252at2759"/>
<reference evidence="5" key="4">
    <citation type="submission" date="2019-05" db="EMBL/GenBank/DDBJ databases">
        <authorList>
            <consortium name="Pathogen Informatics"/>
        </authorList>
    </citation>
    <scope>NUCLEOTIDE SEQUENCE</scope>
    <source>
        <strain evidence="5">17X</strain>
    </source>
</reference>
<keyword evidence="1 3" id="KW-0853">WD repeat</keyword>
<dbReference type="PANTHER" id="PTHR10971">
    <property type="entry name" value="MRNA EXPORT FACTOR AND BUB3"/>
    <property type="match status" value="1"/>
</dbReference>
<keyword evidence="2" id="KW-0677">Repeat</keyword>
<reference evidence="4" key="3">
    <citation type="submission" date="2014-05" db="EMBL/GenBank/DDBJ databases">
        <authorList>
            <person name="Aslett A.Martin."/>
            <person name="De Silva Nishadi"/>
        </authorList>
    </citation>
    <scope>NUCLEOTIDE SEQUENCE</scope>
    <source>
        <strain evidence="4">YM</strain>
    </source>
</reference>
<dbReference type="SUPFAM" id="SSF50978">
    <property type="entry name" value="WD40 repeat-like"/>
    <property type="match status" value="1"/>
</dbReference>
<dbReference type="SMART" id="SM00320">
    <property type="entry name" value="WD40"/>
    <property type="match status" value="4"/>
</dbReference>
<dbReference type="VEuPathDB" id="PlasmoDB:PYYM_1362000"/>
<reference evidence="5" key="2">
    <citation type="submission" date="2014-05" db="EMBL/GenBank/DDBJ databases">
        <authorList>
            <person name="Aslett M.A."/>
            <person name="De Silva N."/>
        </authorList>
    </citation>
    <scope>NUCLEOTIDE SEQUENCE</scope>
    <source>
        <strain evidence="5">17X</strain>
    </source>
</reference>
<dbReference type="EMBL" id="LK934641">
    <property type="protein sequence ID" value="CDU20266.1"/>
    <property type="molecule type" value="Genomic_DNA"/>
</dbReference>
<evidence type="ECO:0000313" key="6">
    <source>
        <dbReference type="Proteomes" id="UP000072874"/>
    </source>
</evidence>
<evidence type="ECO:0000256" key="1">
    <source>
        <dbReference type="ARBA" id="ARBA00022574"/>
    </source>
</evidence>
<dbReference type="GeneID" id="3801400"/>
<accession>A0A078KHS3</accession>
<dbReference type="VEuPathDB" id="PlasmoDB:PY01131"/>
<sequence>MDAQNKPQIIEHINHSFDNTVYDVKWVDKKSSLISVGERLDKKGYISIYNLNKGKFTCISNSKTDNGIKTIIPFYSYSGAYTIACGAFDGSILLYDINNMSKEYYSIKKHTKLINKIDCKNSKNNNIIVTGSRDGSVKVFDIRTNNEALSLEPPKDSPYIPDCWCVSTGNNYIEENTFSGNYHENLNICAGYDNGDVKFFDLKMVSIEHEVNVNNGVCSVNYDRKDTKKNKLICSTLEGNIYIFNLDVYSEGYGYSHSKDQVVSGTCWDTPFLPQNRDIFACLGGDGNLILYKYINPEKNFVFDELKGYKKGIVGELDKLNHLNVSTQPIISFDWNKDKLGLCAFASLDQTIRVYIITKLNLC</sequence>
<dbReference type="KEGG" id="pyo:PY17X_1365600"/>
<dbReference type="InterPro" id="IPR036322">
    <property type="entry name" value="WD40_repeat_dom_sf"/>
</dbReference>
<dbReference type="VEuPathDB" id="PlasmoDB:PY01132"/>
<dbReference type="InterPro" id="IPR015943">
    <property type="entry name" value="WD40/YVTN_repeat-like_dom_sf"/>
</dbReference>
<dbReference type="Proteomes" id="UP000072874">
    <property type="component" value="Chromosome 13"/>
</dbReference>
<dbReference type="OMA" id="CLWKYNY"/>
<protein>
    <submittedName>
        <fullName evidence="5">WD repeat-containing protein 92, putative</fullName>
    </submittedName>
</protein>
<dbReference type="PROSITE" id="PS50082">
    <property type="entry name" value="WD_REPEATS_2"/>
    <property type="match status" value="1"/>
</dbReference>
<reference evidence="6 7" key="1">
    <citation type="journal article" date="2014" name="BMC Biol.">
        <title>A comprehensive evaluation of rodent malaria parasite genomes and gene expression.</title>
        <authorList>
            <person name="Otto T.D."/>
            <person name="Bohme U."/>
            <person name="Jackson A.P."/>
            <person name="Hunt M."/>
            <person name="Franke-Fayard B."/>
            <person name="Hoeijmakers W.A."/>
            <person name="Religa A.A."/>
            <person name="Robertson L."/>
            <person name="Sanders M."/>
            <person name="Ogun S.A."/>
            <person name="Cunningham D."/>
            <person name="Erhart A."/>
            <person name="Billker O."/>
            <person name="Khan S.M."/>
            <person name="Stunnenberg H.G."/>
            <person name="Langhorne J."/>
            <person name="Holder A.A."/>
            <person name="Waters A.P."/>
            <person name="Newbold C.I."/>
            <person name="Pain A."/>
            <person name="Berriman M."/>
            <person name="Janse C.J."/>
        </authorList>
    </citation>
    <scope>NUCLEOTIDE SEQUENCE [LARGE SCALE GENOMIC DNA]</scope>
    <source>
        <strain evidence="5 6">17X</strain>
        <strain evidence="4 7">YM</strain>
    </source>
</reference>
<evidence type="ECO:0000256" key="2">
    <source>
        <dbReference type="ARBA" id="ARBA00022737"/>
    </source>
</evidence>
<name>A0A078KHS3_PLAYE</name>
<gene>
    <name evidence="5" type="ORF">PY17X_1365600</name>
    <name evidence="4" type="ORF">PYYM_1362000</name>
</gene>
<evidence type="ECO:0000313" key="4">
    <source>
        <dbReference type="EMBL" id="CDU20266.1"/>
    </source>
</evidence>
<dbReference type="Pfam" id="PF00400">
    <property type="entry name" value="WD40"/>
    <property type="match status" value="1"/>
</dbReference>
<evidence type="ECO:0000313" key="5">
    <source>
        <dbReference type="EMBL" id="VTZ81024.1"/>
    </source>
</evidence>
<organism evidence="5 6">
    <name type="scientific">Plasmodium yoelii</name>
    <dbReference type="NCBI Taxonomy" id="5861"/>
    <lineage>
        <taxon>Eukaryota</taxon>
        <taxon>Sar</taxon>
        <taxon>Alveolata</taxon>
        <taxon>Apicomplexa</taxon>
        <taxon>Aconoidasida</taxon>
        <taxon>Haemosporida</taxon>
        <taxon>Plasmodiidae</taxon>
        <taxon>Plasmodium</taxon>
        <taxon>Plasmodium (Vinckeia)</taxon>
    </lineage>
</organism>
<dbReference type="VEuPathDB" id="PlasmoDB:Py17XNL_001303487"/>
<dbReference type="VEuPathDB" id="PlasmoDB:PY17X_1365600"/>
<dbReference type="RefSeq" id="XP_022813751.1">
    <property type="nucleotide sequence ID" value="XM_022957315.1"/>
</dbReference>
<dbReference type="EMBL" id="LM993667">
    <property type="protein sequence ID" value="VTZ81024.1"/>
    <property type="molecule type" value="Genomic_DNA"/>
</dbReference>
<dbReference type="Proteomes" id="UP000072904">
    <property type="component" value="Chromosome 13"/>
</dbReference>
<evidence type="ECO:0000256" key="3">
    <source>
        <dbReference type="PROSITE-ProRule" id="PRU00221"/>
    </source>
</evidence>
<dbReference type="Gene3D" id="2.130.10.10">
    <property type="entry name" value="YVTN repeat-like/Quinoprotein amine dehydrogenase"/>
    <property type="match status" value="1"/>
</dbReference>
<evidence type="ECO:0000313" key="7">
    <source>
        <dbReference type="Proteomes" id="UP000072904"/>
    </source>
</evidence>
<proteinExistence type="predicted"/>